<gene>
    <name evidence="6" type="ORF">VT50_0220585</name>
</gene>
<sequence length="254" mass="26930">MATARRERYRKQTREEAKAVALAQLAESGTAGISVNAIAKAMGMTGPALYRYFASRDELLTELITDTYRDLAETLARAVADAAPADAADAAPADAAPADAADAAPADRFRAMARALRDWAKRQPDRYLLIYGTPVPGYHAPPETTEIAAGLMRTIVDACSTVGDADGATAHRAATGPGQQPLTDLEAELVRHLEDAGSWVPGEEPGGELKGRALRTWTRLHGVISLDVQGQFTGMGFDPSVLFEAEIDALVRGG</sequence>
<dbReference type="Pfam" id="PF13305">
    <property type="entry name" value="TetR_C_33"/>
    <property type="match status" value="1"/>
</dbReference>
<dbReference type="Proteomes" id="UP000033615">
    <property type="component" value="Unassembled WGS sequence"/>
</dbReference>
<dbReference type="GO" id="GO:0000976">
    <property type="term" value="F:transcription cis-regulatory region binding"/>
    <property type="evidence" value="ECO:0007669"/>
    <property type="project" value="TreeGrafter"/>
</dbReference>
<evidence type="ECO:0000313" key="6">
    <source>
        <dbReference type="EMBL" id="OPF77828.1"/>
    </source>
</evidence>
<keyword evidence="3" id="KW-0804">Transcription</keyword>
<dbReference type="InterPro" id="IPR001647">
    <property type="entry name" value="HTH_TetR"/>
</dbReference>
<evidence type="ECO:0000259" key="5">
    <source>
        <dbReference type="PROSITE" id="PS50977"/>
    </source>
</evidence>
<dbReference type="OrthoDB" id="3210322at2"/>
<dbReference type="PANTHER" id="PTHR30055">
    <property type="entry name" value="HTH-TYPE TRANSCRIPTIONAL REGULATOR RUTR"/>
    <property type="match status" value="1"/>
</dbReference>
<dbReference type="InterPro" id="IPR050109">
    <property type="entry name" value="HTH-type_TetR-like_transc_reg"/>
</dbReference>
<comment type="caution">
    <text evidence="6">The sequence shown here is derived from an EMBL/GenBank/DDBJ whole genome shotgun (WGS) entry which is preliminary data.</text>
</comment>
<feature type="domain" description="HTH tetR-type" evidence="5">
    <location>
        <begin position="11"/>
        <end position="71"/>
    </location>
</feature>
<dbReference type="AlphaFoldDB" id="A0A1V4D285"/>
<dbReference type="InterPro" id="IPR025996">
    <property type="entry name" value="MT1864/Rv1816-like_C"/>
</dbReference>
<evidence type="ECO:0000313" key="7">
    <source>
        <dbReference type="Proteomes" id="UP000033615"/>
    </source>
</evidence>
<evidence type="ECO:0000256" key="1">
    <source>
        <dbReference type="ARBA" id="ARBA00023015"/>
    </source>
</evidence>
<keyword evidence="1" id="KW-0805">Transcription regulation</keyword>
<dbReference type="GO" id="GO:0003700">
    <property type="term" value="F:DNA-binding transcription factor activity"/>
    <property type="evidence" value="ECO:0007669"/>
    <property type="project" value="TreeGrafter"/>
</dbReference>
<reference evidence="6" key="1">
    <citation type="submission" date="2016-12" db="EMBL/GenBank/DDBJ databases">
        <title>Genome sequence of Streptomyces antioxidans MUSC 164.</title>
        <authorList>
            <person name="Lee L.-H."/>
            <person name="Ser H.-L."/>
        </authorList>
    </citation>
    <scope>NUCLEOTIDE SEQUENCE [LARGE SCALE GENOMIC DNA]</scope>
    <source>
        <strain evidence="6">MUSC 164</strain>
    </source>
</reference>
<dbReference type="SUPFAM" id="SSF48498">
    <property type="entry name" value="Tetracyclin repressor-like, C-terminal domain"/>
    <property type="match status" value="1"/>
</dbReference>
<dbReference type="PROSITE" id="PS50977">
    <property type="entry name" value="HTH_TETR_2"/>
    <property type="match status" value="1"/>
</dbReference>
<keyword evidence="7" id="KW-1185">Reference proteome</keyword>
<dbReference type="SUPFAM" id="SSF46689">
    <property type="entry name" value="Homeodomain-like"/>
    <property type="match status" value="1"/>
</dbReference>
<feature type="DNA-binding region" description="H-T-H motif" evidence="4">
    <location>
        <begin position="34"/>
        <end position="53"/>
    </location>
</feature>
<dbReference type="RefSeq" id="WP_046086260.1">
    <property type="nucleotide sequence ID" value="NZ_LAKD02000050.1"/>
</dbReference>
<protein>
    <submittedName>
        <fullName evidence="6">TetR family transcriptional regulator</fullName>
    </submittedName>
</protein>
<name>A0A1V4D285_9ACTN</name>
<dbReference type="Pfam" id="PF00440">
    <property type="entry name" value="TetR_N"/>
    <property type="match status" value="1"/>
</dbReference>
<dbReference type="PANTHER" id="PTHR30055:SF243">
    <property type="entry name" value="HTH-TYPE TRANSCRIPTIONAL REGULATOR RV1816"/>
    <property type="match status" value="1"/>
</dbReference>
<evidence type="ECO:0000256" key="3">
    <source>
        <dbReference type="ARBA" id="ARBA00023163"/>
    </source>
</evidence>
<accession>A0A1V4D285</accession>
<evidence type="ECO:0000256" key="4">
    <source>
        <dbReference type="PROSITE-ProRule" id="PRU00335"/>
    </source>
</evidence>
<organism evidence="6 7">
    <name type="scientific">Streptomyces antioxidans</name>
    <dbReference type="NCBI Taxonomy" id="1507734"/>
    <lineage>
        <taxon>Bacteria</taxon>
        <taxon>Bacillati</taxon>
        <taxon>Actinomycetota</taxon>
        <taxon>Actinomycetes</taxon>
        <taxon>Kitasatosporales</taxon>
        <taxon>Streptomycetaceae</taxon>
        <taxon>Streptomyces</taxon>
    </lineage>
</organism>
<proteinExistence type="predicted"/>
<evidence type="ECO:0000256" key="2">
    <source>
        <dbReference type="ARBA" id="ARBA00023125"/>
    </source>
</evidence>
<dbReference type="Gene3D" id="1.10.357.10">
    <property type="entry name" value="Tetracycline Repressor, domain 2"/>
    <property type="match status" value="1"/>
</dbReference>
<dbReference type="InterPro" id="IPR036271">
    <property type="entry name" value="Tet_transcr_reg_TetR-rel_C_sf"/>
</dbReference>
<dbReference type="EMBL" id="LAKD02000050">
    <property type="protein sequence ID" value="OPF77828.1"/>
    <property type="molecule type" value="Genomic_DNA"/>
</dbReference>
<keyword evidence="2 4" id="KW-0238">DNA-binding</keyword>
<dbReference type="InterPro" id="IPR009057">
    <property type="entry name" value="Homeodomain-like_sf"/>
</dbReference>